<feature type="chain" id="PRO_5002891213" description="rRNA N-glycosylase" evidence="7">
    <location>
        <begin position="21"/>
        <end position="300"/>
    </location>
</feature>
<protein>
    <recommendedName>
        <fullName evidence="6">rRNA N-glycosylase</fullName>
        <ecNumber evidence="6">3.2.2.22</ecNumber>
    </recommendedName>
</protein>
<evidence type="ECO:0000256" key="6">
    <source>
        <dbReference type="RuleBase" id="RU004915"/>
    </source>
</evidence>
<keyword evidence="5 6" id="KW-0652">Protein synthesis inhibitor</keyword>
<dbReference type="InterPro" id="IPR016138">
    <property type="entry name" value="Ribosome_inactivat_prot_sub1"/>
</dbReference>
<dbReference type="KEGG" id="rcu:8268711"/>
<keyword evidence="9" id="KW-1185">Reference proteome</keyword>
<evidence type="ECO:0000256" key="1">
    <source>
        <dbReference type="ARBA" id="ARBA00000237"/>
    </source>
</evidence>
<evidence type="ECO:0000256" key="4">
    <source>
        <dbReference type="ARBA" id="ARBA00022821"/>
    </source>
</evidence>
<dbReference type="InterPro" id="IPR036041">
    <property type="entry name" value="Ribosome-inact_prot_sf"/>
</dbReference>
<dbReference type="OMA" id="AFYNDAT"/>
<dbReference type="GO" id="GO:0006952">
    <property type="term" value="P:defense response"/>
    <property type="evidence" value="ECO:0007669"/>
    <property type="project" value="UniProtKB-KW"/>
</dbReference>
<dbReference type="Pfam" id="PF00161">
    <property type="entry name" value="RIP"/>
    <property type="match status" value="1"/>
</dbReference>
<name>B9S6M3_RICCO</name>
<gene>
    <name evidence="8" type="ORF">RCOM_1110780</name>
</gene>
<evidence type="ECO:0000256" key="3">
    <source>
        <dbReference type="ARBA" id="ARBA00022801"/>
    </source>
</evidence>
<dbReference type="GO" id="GO:0090729">
    <property type="term" value="F:toxin activity"/>
    <property type="evidence" value="ECO:0007669"/>
    <property type="project" value="UniProtKB-KW"/>
</dbReference>
<evidence type="ECO:0000256" key="5">
    <source>
        <dbReference type="ARBA" id="ARBA00023193"/>
    </source>
</evidence>
<dbReference type="Gene3D" id="3.40.420.10">
    <property type="entry name" value="Ricin (A subunit), domain 1"/>
    <property type="match status" value="1"/>
</dbReference>
<accession>B9S6M3</accession>
<feature type="signal peptide" evidence="7">
    <location>
        <begin position="1"/>
        <end position="20"/>
    </location>
</feature>
<dbReference type="InterPro" id="IPR017988">
    <property type="entry name" value="Ribosome_inactivat_prot_CS"/>
</dbReference>
<dbReference type="GO" id="GO:0030598">
    <property type="term" value="F:rRNA N-glycosylase activity"/>
    <property type="evidence" value="ECO:0007669"/>
    <property type="project" value="UniProtKB-EC"/>
</dbReference>
<comment type="similarity">
    <text evidence="6">Belongs to the ribosome-inactivating protein family.</text>
</comment>
<dbReference type="Gene3D" id="4.10.470.10">
    <property type="entry name" value="Ricin (A Subunit), domain 2"/>
    <property type="match status" value="1"/>
</dbReference>
<keyword evidence="7" id="KW-0732">Signal</keyword>
<keyword evidence="4 6" id="KW-0611">Plant defense</keyword>
<comment type="catalytic activity">
    <reaction evidence="1 6">
        <text>Endohydrolysis of the N-glycosidic bond at one specific adenosine on the 28S rRNA.</text>
        <dbReference type="EC" id="3.2.2.22"/>
    </reaction>
</comment>
<evidence type="ECO:0000313" key="8">
    <source>
        <dbReference type="EMBL" id="EEF40749.1"/>
    </source>
</evidence>
<dbReference type="PRINTS" id="PR00396">
    <property type="entry name" value="SHIGARICIN"/>
</dbReference>
<dbReference type="eggNOG" id="ENOG502SSMC">
    <property type="taxonomic scope" value="Eukaryota"/>
</dbReference>
<dbReference type="STRING" id="3988.B9S6M3"/>
<dbReference type="InterPro" id="IPR001574">
    <property type="entry name" value="Ribosome_inactivat_prot"/>
</dbReference>
<dbReference type="InterPro" id="IPR017989">
    <property type="entry name" value="Ribosome_inactivat_1/2"/>
</dbReference>
<reference evidence="9" key="1">
    <citation type="journal article" date="2010" name="Nat. Biotechnol.">
        <title>Draft genome sequence of the oilseed species Ricinus communis.</title>
        <authorList>
            <person name="Chan A.P."/>
            <person name="Crabtree J."/>
            <person name="Zhao Q."/>
            <person name="Lorenzi H."/>
            <person name="Orvis J."/>
            <person name="Puiu D."/>
            <person name="Melake-Berhan A."/>
            <person name="Jones K.M."/>
            <person name="Redman J."/>
            <person name="Chen G."/>
            <person name="Cahoon E.B."/>
            <person name="Gedil M."/>
            <person name="Stanke M."/>
            <person name="Haas B.J."/>
            <person name="Wortman J.R."/>
            <person name="Fraser-Liggett C.M."/>
            <person name="Ravel J."/>
            <person name="Rabinowicz P.D."/>
        </authorList>
    </citation>
    <scope>NUCLEOTIDE SEQUENCE [LARGE SCALE GENOMIC DNA]</scope>
    <source>
        <strain evidence="9">cv. Hale</strain>
    </source>
</reference>
<sequence>MKAWLVVATWLCCCILLGSARVYPSTENGDIGEFGYPIVSLATDTVEESVYSTFINNLRKQLQSGAESYLIPLLRSQVPVTSDQRFILAQLSNPQRSTTLLIDVINVYLLGFRAGDYSYYFNDTSNDIYNLHPLQAKNKARLPFNSSYPALENYGAFREQTTLGITQLNEAVFTFNKFATHEVTAAQVAHYVLVAIQMVSEAARFKYIEDQLVDDFFYLDPKRGDLISLQNKWEDISFAIQRSKDGTFDRIQLQDKEYKVFYVSTVAEVKPKIALLLYLATSSQSWGYNGDTSNKLLSML</sequence>
<dbReference type="PANTHER" id="PTHR33453">
    <property type="match status" value="1"/>
</dbReference>
<dbReference type="PROSITE" id="PS00275">
    <property type="entry name" value="SHIGA_RICIN"/>
    <property type="match status" value="1"/>
</dbReference>
<dbReference type="InParanoid" id="B9S6M3"/>
<dbReference type="AlphaFoldDB" id="B9S6M3"/>
<keyword evidence="2 6" id="KW-0800">Toxin</keyword>
<keyword evidence="8" id="KW-0326">Glycosidase</keyword>
<evidence type="ECO:0000256" key="2">
    <source>
        <dbReference type="ARBA" id="ARBA00022656"/>
    </source>
</evidence>
<keyword evidence="3 6" id="KW-0378">Hydrolase</keyword>
<proteinExistence type="inferred from homology"/>
<dbReference type="GO" id="GO:0017148">
    <property type="term" value="P:negative regulation of translation"/>
    <property type="evidence" value="ECO:0007669"/>
    <property type="project" value="UniProtKB-KW"/>
</dbReference>
<evidence type="ECO:0000256" key="7">
    <source>
        <dbReference type="SAM" id="SignalP"/>
    </source>
</evidence>
<dbReference type="SUPFAM" id="SSF56371">
    <property type="entry name" value="Ribosome inactivating proteins (RIP)"/>
    <property type="match status" value="1"/>
</dbReference>
<dbReference type="EC" id="3.2.2.22" evidence="6"/>
<dbReference type="Proteomes" id="UP000008311">
    <property type="component" value="Unassembled WGS sequence"/>
</dbReference>
<dbReference type="EMBL" id="EQ973881">
    <property type="protein sequence ID" value="EEF40749.1"/>
    <property type="molecule type" value="Genomic_DNA"/>
</dbReference>
<dbReference type="PANTHER" id="PTHR33453:SF41">
    <property type="entry name" value="RRNA N-GLYCOSYLASE"/>
    <property type="match status" value="1"/>
</dbReference>
<dbReference type="InterPro" id="IPR016139">
    <property type="entry name" value="Ribosome_inactivat_prot_sub2"/>
</dbReference>
<organism evidence="8 9">
    <name type="scientific">Ricinus communis</name>
    <name type="common">Castor bean</name>
    <dbReference type="NCBI Taxonomy" id="3988"/>
    <lineage>
        <taxon>Eukaryota</taxon>
        <taxon>Viridiplantae</taxon>
        <taxon>Streptophyta</taxon>
        <taxon>Embryophyta</taxon>
        <taxon>Tracheophyta</taxon>
        <taxon>Spermatophyta</taxon>
        <taxon>Magnoliopsida</taxon>
        <taxon>eudicotyledons</taxon>
        <taxon>Gunneridae</taxon>
        <taxon>Pentapetalae</taxon>
        <taxon>rosids</taxon>
        <taxon>fabids</taxon>
        <taxon>Malpighiales</taxon>
        <taxon>Euphorbiaceae</taxon>
        <taxon>Acalyphoideae</taxon>
        <taxon>Acalypheae</taxon>
        <taxon>Ricinus</taxon>
    </lineage>
</organism>
<evidence type="ECO:0000313" key="9">
    <source>
        <dbReference type="Proteomes" id="UP000008311"/>
    </source>
</evidence>
<dbReference type="OrthoDB" id="1704365at2759"/>